<dbReference type="AlphaFoldDB" id="A0A5C4UQQ1"/>
<gene>
    <name evidence="1" type="ORF">FH715_25650</name>
</gene>
<dbReference type="SUPFAM" id="SSF51556">
    <property type="entry name" value="Metallo-dependent hydrolases"/>
    <property type="match status" value="1"/>
</dbReference>
<protein>
    <submittedName>
        <fullName evidence="1">Hydrolase</fullName>
    </submittedName>
</protein>
<dbReference type="InterPro" id="IPR052349">
    <property type="entry name" value="Metallo-hydrolase_Enzymes"/>
</dbReference>
<dbReference type="InterPro" id="IPR032466">
    <property type="entry name" value="Metal_Hydrolase"/>
</dbReference>
<dbReference type="Proteomes" id="UP000311713">
    <property type="component" value="Unassembled WGS sequence"/>
</dbReference>
<dbReference type="Gene3D" id="2.30.40.10">
    <property type="entry name" value="Urease, subunit C, domain 1"/>
    <property type="match status" value="1"/>
</dbReference>
<sequence length="399" mass="39693">MSQSAMSEPVPARGAGELLLRGPRLADGRTVDVALADGRVAAVAPAGSLRPGAPGDLVPLDGYLLLPAPAEPHARPETALTAPGPEPRRPLPARVAESALIRLGHGATAQRCHVAIDRGLEAWDTVIEAGRALAGLAEVSAVPLPGPLTGLAGAGQRARLRDALAMGAGAVGGAPDRDPDPAGHLDAVLELADAWGLPVALHTEAAEPAWLERLVASATAGGAARHGLCLGPAGGLARLTPPALRRVAEGLAAGGVRVVCTARNGRRAPVRELTAAGVTVAVGGGPLRTAAEPAGGGDPLAAARLLAAGGARTPEAAYAAVGPLARAALGLPAPAGVTVGSPAELLAVRGGSVAEALSLGYSRVVFHRGRIVARTSAVREYAADGPTRAEVELPRQQPG</sequence>
<reference evidence="1 2" key="1">
    <citation type="submission" date="2019-06" db="EMBL/GenBank/DDBJ databases">
        <title>Draft genome of Streptomyces sedi sp. JCM16909.</title>
        <authorList>
            <person name="Klykleung N."/>
            <person name="Tanasupawat S."/>
            <person name="Kudo T."/>
            <person name="Yuki M."/>
            <person name="Ohkuma M."/>
        </authorList>
    </citation>
    <scope>NUCLEOTIDE SEQUENCE [LARGE SCALE GENOMIC DNA]</scope>
    <source>
        <strain evidence="1 2">JCM 16909</strain>
    </source>
</reference>
<keyword evidence="1" id="KW-0378">Hydrolase</keyword>
<dbReference type="GO" id="GO:0016814">
    <property type="term" value="F:hydrolase activity, acting on carbon-nitrogen (but not peptide) bonds, in cyclic amidines"/>
    <property type="evidence" value="ECO:0007669"/>
    <property type="project" value="TreeGrafter"/>
</dbReference>
<dbReference type="RefSeq" id="WP_139649437.1">
    <property type="nucleotide sequence ID" value="NZ_VDGT01000026.1"/>
</dbReference>
<keyword evidence="2" id="KW-1185">Reference proteome</keyword>
<dbReference type="Gene3D" id="3.20.20.140">
    <property type="entry name" value="Metal-dependent hydrolases"/>
    <property type="match status" value="1"/>
</dbReference>
<comment type="caution">
    <text evidence="1">The sequence shown here is derived from an EMBL/GenBank/DDBJ whole genome shotgun (WGS) entry which is preliminary data.</text>
</comment>
<name>A0A5C4UQQ1_9ACTN</name>
<dbReference type="EMBL" id="VDGT01000026">
    <property type="protein sequence ID" value="TNM25947.1"/>
    <property type="molecule type" value="Genomic_DNA"/>
</dbReference>
<evidence type="ECO:0000313" key="2">
    <source>
        <dbReference type="Proteomes" id="UP000311713"/>
    </source>
</evidence>
<organism evidence="1 2">
    <name type="scientific">Streptomyces sedi</name>
    <dbReference type="NCBI Taxonomy" id="555059"/>
    <lineage>
        <taxon>Bacteria</taxon>
        <taxon>Bacillati</taxon>
        <taxon>Actinomycetota</taxon>
        <taxon>Actinomycetes</taxon>
        <taxon>Kitasatosporales</taxon>
        <taxon>Streptomycetaceae</taxon>
        <taxon>Streptomyces</taxon>
    </lineage>
</organism>
<dbReference type="PANTHER" id="PTHR32027:SF9">
    <property type="entry name" value="BLL3847 PROTEIN"/>
    <property type="match status" value="1"/>
</dbReference>
<evidence type="ECO:0000313" key="1">
    <source>
        <dbReference type="EMBL" id="TNM25947.1"/>
    </source>
</evidence>
<dbReference type="InterPro" id="IPR011059">
    <property type="entry name" value="Metal-dep_hydrolase_composite"/>
</dbReference>
<dbReference type="OrthoDB" id="3366604at2"/>
<proteinExistence type="predicted"/>
<accession>A0A5C4UQQ1</accession>
<dbReference type="PANTHER" id="PTHR32027">
    <property type="entry name" value="CYTOSINE DEAMINASE"/>
    <property type="match status" value="1"/>
</dbReference>